<name>A0AAW2ZBA1_9EUKA</name>
<comment type="caution">
    <text evidence="1">The sequence shown here is derived from an EMBL/GenBank/DDBJ whole genome shotgun (WGS) entry which is preliminary data.</text>
</comment>
<evidence type="ECO:0000313" key="2">
    <source>
        <dbReference type="Proteomes" id="UP001431209"/>
    </source>
</evidence>
<sequence>MSLLSQLIREGADKTAARYAELRQAEAIELETPMTGEKLEKEIRRYRDTRNASNWFTWLRAHKGKGAYADFKDDNFFKYRVKQILKPQNFVFFVSALTAYAISKIIASKLTAGDPDWYLKDEGLFPYGMPGRNPKLNAHLEHLLHEDNEQGIILPKASKSHDHHH</sequence>
<organism evidence="1 2">
    <name type="scientific">Acrasis kona</name>
    <dbReference type="NCBI Taxonomy" id="1008807"/>
    <lineage>
        <taxon>Eukaryota</taxon>
        <taxon>Discoba</taxon>
        <taxon>Heterolobosea</taxon>
        <taxon>Tetramitia</taxon>
        <taxon>Eutetramitia</taxon>
        <taxon>Acrasidae</taxon>
        <taxon>Acrasis</taxon>
    </lineage>
</organism>
<protein>
    <submittedName>
        <fullName evidence="1">DNAH14</fullName>
    </submittedName>
</protein>
<gene>
    <name evidence="1" type="ORF">AKO1_001025</name>
</gene>
<proteinExistence type="predicted"/>
<reference evidence="1 2" key="1">
    <citation type="submission" date="2024-03" db="EMBL/GenBank/DDBJ databases">
        <title>The Acrasis kona genome and developmental transcriptomes reveal deep origins of eukaryotic multicellular pathways.</title>
        <authorList>
            <person name="Sheikh S."/>
            <person name="Fu C.-J."/>
            <person name="Brown M.W."/>
            <person name="Baldauf S.L."/>
        </authorList>
    </citation>
    <scope>NUCLEOTIDE SEQUENCE [LARGE SCALE GENOMIC DNA]</scope>
    <source>
        <strain evidence="1 2">ATCC MYA-3509</strain>
    </source>
</reference>
<evidence type="ECO:0000313" key="1">
    <source>
        <dbReference type="EMBL" id="KAL0487142.1"/>
    </source>
</evidence>
<keyword evidence="2" id="KW-1185">Reference proteome</keyword>
<dbReference type="EMBL" id="JAOPGA020001307">
    <property type="protein sequence ID" value="KAL0487142.1"/>
    <property type="molecule type" value="Genomic_DNA"/>
</dbReference>
<accession>A0AAW2ZBA1</accession>
<dbReference type="Proteomes" id="UP001431209">
    <property type="component" value="Unassembled WGS sequence"/>
</dbReference>
<dbReference type="AlphaFoldDB" id="A0AAW2ZBA1"/>